<dbReference type="InterPro" id="IPR033919">
    <property type="entry name" value="TSA/FSA_arc/bac"/>
</dbReference>
<sequence>MQLILDTGNVEEIKELCTCLPIDGVTTNPSIVSKEKKNFKQLINEIGEIIGEDIPIHAQVLSTKYEEILEEALYISSLRKNIYVKIPVTQDGLRAIKDLHRKGVKITATAIFTAHQGFLAAKAGANYIAPYVNRLDNISGDGVAMVSELIKIIDTYKMETKVLAASFKNAQQVIELMQHGVHSVTVPYDICKSMMNHPLTDWSVDKFIEDWENTFGKGSKTNNI</sequence>
<evidence type="ECO:0000313" key="6">
    <source>
        <dbReference type="EMBL" id="CDS88357.1"/>
    </source>
</evidence>
<dbReference type="InterPro" id="IPR001585">
    <property type="entry name" value="TAL/FSA"/>
</dbReference>
<dbReference type="PANTHER" id="PTHR10683">
    <property type="entry name" value="TRANSALDOLASE"/>
    <property type="match status" value="1"/>
</dbReference>
<dbReference type="PANTHER" id="PTHR10683:SF36">
    <property type="entry name" value="TRANSALDOLASE"/>
    <property type="match status" value="1"/>
</dbReference>
<dbReference type="NCBIfam" id="TIGR00875">
    <property type="entry name" value="fsa_talC_mipB"/>
    <property type="match status" value="1"/>
</dbReference>
<keyword evidence="2" id="KW-0963">Cytoplasm</keyword>
<reference evidence="5" key="1">
    <citation type="submission" date="2014-07" db="EMBL/GenBank/DDBJ databases">
        <authorList>
            <person name="Monot Marc"/>
        </authorList>
    </citation>
    <scope>NUCLEOTIDE SEQUENCE</scope>
    <source>
        <strain evidence="7">7032989</strain>
        <strain evidence="6">7032994</strain>
    </source>
</reference>
<accession>A0A069AID3</accession>
<dbReference type="GO" id="GO:0005975">
    <property type="term" value="P:carbohydrate metabolic process"/>
    <property type="evidence" value="ECO:0007669"/>
    <property type="project" value="InterPro"/>
</dbReference>
<dbReference type="CDD" id="cd00956">
    <property type="entry name" value="Transaldolase_FSA"/>
    <property type="match status" value="1"/>
</dbReference>
<dbReference type="EMBL" id="LK932521">
    <property type="protein sequence ID" value="CDS88241.1"/>
    <property type="molecule type" value="Genomic_DNA"/>
</dbReference>
<keyword evidence="3 5" id="KW-0808">Transferase</keyword>
<proteinExistence type="predicted"/>
<evidence type="ECO:0000313" key="5">
    <source>
        <dbReference type="EMBL" id="CDS88241.1"/>
    </source>
</evidence>
<name>A0A069AID3_CLODI</name>
<evidence type="ECO:0000256" key="3">
    <source>
        <dbReference type="ARBA" id="ARBA00022679"/>
    </source>
</evidence>
<dbReference type="EMBL" id="LK932994">
    <property type="protein sequence ID" value="CDT16137.1"/>
    <property type="molecule type" value="Genomic_DNA"/>
</dbReference>
<dbReference type="EC" id="2.2.1.2" evidence="5 6"/>
<dbReference type="Gene3D" id="3.20.20.70">
    <property type="entry name" value="Aldolase class I"/>
    <property type="match status" value="1"/>
</dbReference>
<dbReference type="GO" id="GO:0004801">
    <property type="term" value="F:transaldolase activity"/>
    <property type="evidence" value="ECO:0007669"/>
    <property type="project" value="UniProtKB-EC"/>
</dbReference>
<gene>
    <name evidence="6" type="primary">tal</name>
    <name evidence="7" type="ORF">BN1095_330297</name>
    <name evidence="5" type="ORF">BN1096_670027</name>
    <name evidence="6" type="ORF">BN1097_670028</name>
</gene>
<evidence type="ECO:0000256" key="2">
    <source>
        <dbReference type="ARBA" id="ARBA00022490"/>
    </source>
</evidence>
<comment type="subcellular location">
    <subcellularLocation>
        <location evidence="1">Cytoplasm</location>
    </subcellularLocation>
</comment>
<dbReference type="SUPFAM" id="SSF51569">
    <property type="entry name" value="Aldolase"/>
    <property type="match status" value="1"/>
</dbReference>
<dbReference type="PROSITE" id="PS00958">
    <property type="entry name" value="TRANSALDOLASE_2"/>
    <property type="match status" value="1"/>
</dbReference>
<organism evidence="5">
    <name type="scientific">Clostridioides difficile</name>
    <name type="common">Peptoclostridium difficile</name>
    <dbReference type="NCBI Taxonomy" id="1496"/>
    <lineage>
        <taxon>Bacteria</taxon>
        <taxon>Bacillati</taxon>
        <taxon>Bacillota</taxon>
        <taxon>Clostridia</taxon>
        <taxon>Peptostreptococcales</taxon>
        <taxon>Peptostreptococcaceae</taxon>
        <taxon>Clostridioides</taxon>
    </lineage>
</organism>
<evidence type="ECO:0000313" key="7">
    <source>
        <dbReference type="EMBL" id="CDT16137.1"/>
    </source>
</evidence>
<dbReference type="InterPro" id="IPR018225">
    <property type="entry name" value="Transaldolase_AS"/>
</dbReference>
<dbReference type="NCBIfam" id="NF009299">
    <property type="entry name" value="PRK12656.1"/>
    <property type="match status" value="1"/>
</dbReference>
<protein>
    <submittedName>
        <fullName evidence="5 6">Putative transaldolase</fullName>
        <ecNumber evidence="5 6">2.2.1.2</ecNumber>
    </submittedName>
</protein>
<dbReference type="EMBL" id="LK932406">
    <property type="protein sequence ID" value="CDS88357.1"/>
    <property type="molecule type" value="Genomic_DNA"/>
</dbReference>
<evidence type="ECO:0000256" key="1">
    <source>
        <dbReference type="ARBA" id="ARBA00004496"/>
    </source>
</evidence>
<keyword evidence="4" id="KW-0704">Schiff base</keyword>
<dbReference type="InterPro" id="IPR004731">
    <property type="entry name" value="Transaldolase_3B/F6P_aldolase"/>
</dbReference>
<dbReference type="PROSITE" id="PS01054">
    <property type="entry name" value="TRANSALDOLASE_1"/>
    <property type="match status" value="1"/>
</dbReference>
<evidence type="ECO:0000256" key="4">
    <source>
        <dbReference type="ARBA" id="ARBA00023270"/>
    </source>
</evidence>
<dbReference type="AlphaFoldDB" id="A0A069AID3"/>
<dbReference type="GO" id="GO:0016832">
    <property type="term" value="F:aldehyde-lyase activity"/>
    <property type="evidence" value="ECO:0007669"/>
    <property type="project" value="InterPro"/>
</dbReference>
<dbReference type="FunFam" id="3.20.20.70:FF:000018">
    <property type="entry name" value="Probable transaldolase"/>
    <property type="match status" value="1"/>
</dbReference>
<dbReference type="Pfam" id="PF00923">
    <property type="entry name" value="TAL_FSA"/>
    <property type="match status" value="1"/>
</dbReference>
<dbReference type="InterPro" id="IPR013785">
    <property type="entry name" value="Aldolase_TIM"/>
</dbReference>
<dbReference type="RefSeq" id="WP_021366968.1">
    <property type="nucleotide sequence ID" value="NZ_BBYB01000096.1"/>
</dbReference>
<dbReference type="GO" id="GO:0005737">
    <property type="term" value="C:cytoplasm"/>
    <property type="evidence" value="ECO:0007669"/>
    <property type="project" value="UniProtKB-SubCell"/>
</dbReference>